<organism evidence="1">
    <name type="scientific">marine sediment metagenome</name>
    <dbReference type="NCBI Taxonomy" id="412755"/>
    <lineage>
        <taxon>unclassified sequences</taxon>
        <taxon>metagenomes</taxon>
        <taxon>ecological metagenomes</taxon>
    </lineage>
</organism>
<proteinExistence type="predicted"/>
<dbReference type="AlphaFoldDB" id="X1R875"/>
<evidence type="ECO:0000313" key="1">
    <source>
        <dbReference type="EMBL" id="GAI63221.1"/>
    </source>
</evidence>
<accession>X1R875</accession>
<comment type="caution">
    <text evidence="1">The sequence shown here is derived from an EMBL/GenBank/DDBJ whole genome shotgun (WGS) entry which is preliminary data.</text>
</comment>
<sequence length="74" mass="8215">MSVSIQARESNICLDSNAIGWAPHIQPAWRRELTQLYNAHKQEFACLLDKIRVATDSVSEAVGKMLDALTSDSI</sequence>
<gene>
    <name evidence="1" type="ORF">S06H3_66038</name>
</gene>
<feature type="non-terminal residue" evidence="1">
    <location>
        <position position="74"/>
    </location>
</feature>
<protein>
    <submittedName>
        <fullName evidence="1">Uncharacterized protein</fullName>
    </submittedName>
</protein>
<name>X1R875_9ZZZZ</name>
<reference evidence="1" key="1">
    <citation type="journal article" date="2014" name="Front. Microbiol.">
        <title>High frequency of phylogenetically diverse reductive dehalogenase-homologous genes in deep subseafloor sedimentary metagenomes.</title>
        <authorList>
            <person name="Kawai M."/>
            <person name="Futagami T."/>
            <person name="Toyoda A."/>
            <person name="Takaki Y."/>
            <person name="Nishi S."/>
            <person name="Hori S."/>
            <person name="Arai W."/>
            <person name="Tsubouchi T."/>
            <person name="Morono Y."/>
            <person name="Uchiyama I."/>
            <person name="Ito T."/>
            <person name="Fujiyama A."/>
            <person name="Inagaki F."/>
            <person name="Takami H."/>
        </authorList>
    </citation>
    <scope>NUCLEOTIDE SEQUENCE</scope>
    <source>
        <strain evidence="1">Expedition CK06-06</strain>
    </source>
</reference>
<dbReference type="EMBL" id="BARV01044783">
    <property type="protein sequence ID" value="GAI63221.1"/>
    <property type="molecule type" value="Genomic_DNA"/>
</dbReference>